<dbReference type="InterPro" id="IPR036322">
    <property type="entry name" value="WD40_repeat_dom_sf"/>
</dbReference>
<dbReference type="GO" id="GO:0019901">
    <property type="term" value="F:protein kinase binding"/>
    <property type="evidence" value="ECO:0007669"/>
    <property type="project" value="TreeGrafter"/>
</dbReference>
<proteinExistence type="predicted"/>
<dbReference type="PANTHER" id="PTHR13743">
    <property type="entry name" value="BEIGE/BEACH-RELATED"/>
    <property type="match status" value="1"/>
</dbReference>
<dbReference type="EMBL" id="KV923671">
    <property type="protein sequence ID" value="PIO40297.1"/>
    <property type="molecule type" value="Genomic_DNA"/>
</dbReference>
<feature type="domain" description="Neurobeachin beta-propeller" evidence="3">
    <location>
        <begin position="1"/>
        <end position="144"/>
    </location>
</feature>
<keyword evidence="5" id="KW-1185">Reference proteome</keyword>
<evidence type="ECO:0000256" key="2">
    <source>
        <dbReference type="ARBA" id="ARBA00022737"/>
    </source>
</evidence>
<dbReference type="AlphaFoldDB" id="A0A2G9SJE5"/>
<accession>A0A2G9SJE5</accession>
<name>A0A2G9SJE5_AQUCT</name>
<dbReference type="Pfam" id="PF20426">
    <property type="entry name" value="NBCH_WD40"/>
    <property type="match status" value="1"/>
</dbReference>
<organism evidence="4 5">
    <name type="scientific">Aquarana catesbeiana</name>
    <name type="common">American bullfrog</name>
    <name type="synonym">Rana catesbeiana</name>
    <dbReference type="NCBI Taxonomy" id="8400"/>
    <lineage>
        <taxon>Eukaryota</taxon>
        <taxon>Metazoa</taxon>
        <taxon>Chordata</taxon>
        <taxon>Craniata</taxon>
        <taxon>Vertebrata</taxon>
        <taxon>Euteleostomi</taxon>
        <taxon>Amphibia</taxon>
        <taxon>Batrachia</taxon>
        <taxon>Anura</taxon>
        <taxon>Neobatrachia</taxon>
        <taxon>Ranoidea</taxon>
        <taxon>Ranidae</taxon>
        <taxon>Aquarana</taxon>
    </lineage>
</organism>
<feature type="non-terminal residue" evidence="4">
    <location>
        <position position="1"/>
    </location>
</feature>
<dbReference type="GO" id="GO:0016020">
    <property type="term" value="C:membrane"/>
    <property type="evidence" value="ECO:0007669"/>
    <property type="project" value="TreeGrafter"/>
</dbReference>
<dbReference type="GO" id="GO:0008104">
    <property type="term" value="P:intracellular protein localization"/>
    <property type="evidence" value="ECO:0007669"/>
    <property type="project" value="TreeGrafter"/>
</dbReference>
<dbReference type="InterPro" id="IPR050865">
    <property type="entry name" value="BEACH_Domain"/>
</dbReference>
<dbReference type="InterPro" id="IPR015943">
    <property type="entry name" value="WD40/YVTN_repeat-like_dom_sf"/>
</dbReference>
<evidence type="ECO:0000259" key="3">
    <source>
        <dbReference type="Pfam" id="PF20426"/>
    </source>
</evidence>
<dbReference type="GO" id="GO:0005829">
    <property type="term" value="C:cytosol"/>
    <property type="evidence" value="ECO:0007669"/>
    <property type="project" value="TreeGrafter"/>
</dbReference>
<dbReference type="OrthoDB" id="26681at2759"/>
<sequence length="182" mass="19806">DGTVIVYTIRRGQFLRCIRPPCESSLPLTISHLAVGLEGQIVFQSTIEGRSSLKDKFALHCYSVNGKNLSSVPLDEQVSALCVTEEFVVLGTAQCSLQIRDLRSLAPAVSPLPMKVPVHCVSVTKENSHILVGLEDGKLIVVGAGQPLEVKTGQFTRKLWGSTRRISQVSSGETEYKPTETK</sequence>
<dbReference type="InterPro" id="IPR046851">
    <property type="entry name" value="NBCH_WD40"/>
</dbReference>
<dbReference type="Gene3D" id="2.130.10.10">
    <property type="entry name" value="YVTN repeat-like/Quinoprotein amine dehydrogenase"/>
    <property type="match status" value="1"/>
</dbReference>
<evidence type="ECO:0000313" key="4">
    <source>
        <dbReference type="EMBL" id="PIO40297.1"/>
    </source>
</evidence>
<dbReference type="Proteomes" id="UP000228934">
    <property type="component" value="Unassembled WGS sequence"/>
</dbReference>
<gene>
    <name evidence="4" type="ORF">AB205_0114580</name>
</gene>
<keyword evidence="1" id="KW-0853">WD repeat</keyword>
<keyword evidence="2" id="KW-0677">Repeat</keyword>
<protein>
    <recommendedName>
        <fullName evidence="3">Neurobeachin beta-propeller domain-containing protein</fullName>
    </recommendedName>
</protein>
<dbReference type="SUPFAM" id="SSF50978">
    <property type="entry name" value="WD40 repeat-like"/>
    <property type="match status" value="1"/>
</dbReference>
<reference evidence="5" key="1">
    <citation type="journal article" date="2017" name="Nat. Commun.">
        <title>The North American bullfrog draft genome provides insight into hormonal regulation of long noncoding RNA.</title>
        <authorList>
            <person name="Hammond S.A."/>
            <person name="Warren R.L."/>
            <person name="Vandervalk B.P."/>
            <person name="Kucuk E."/>
            <person name="Khan H."/>
            <person name="Gibb E.A."/>
            <person name="Pandoh P."/>
            <person name="Kirk H."/>
            <person name="Zhao Y."/>
            <person name="Jones M."/>
            <person name="Mungall A.J."/>
            <person name="Coope R."/>
            <person name="Pleasance S."/>
            <person name="Moore R.A."/>
            <person name="Holt R.A."/>
            <person name="Round J.M."/>
            <person name="Ohora S."/>
            <person name="Walle B.V."/>
            <person name="Veldhoen N."/>
            <person name="Helbing C.C."/>
            <person name="Birol I."/>
        </authorList>
    </citation>
    <scope>NUCLEOTIDE SEQUENCE [LARGE SCALE GENOMIC DNA]</scope>
</reference>
<evidence type="ECO:0000313" key="5">
    <source>
        <dbReference type="Proteomes" id="UP000228934"/>
    </source>
</evidence>
<dbReference type="PANTHER" id="PTHR13743:SF111">
    <property type="entry name" value="NEUROBEACHIN-LIKE PROTEIN 2"/>
    <property type="match status" value="1"/>
</dbReference>
<evidence type="ECO:0000256" key="1">
    <source>
        <dbReference type="ARBA" id="ARBA00022574"/>
    </source>
</evidence>